<evidence type="ECO:0000313" key="2">
    <source>
        <dbReference type="EMBL" id="KAK8960613.1"/>
    </source>
</evidence>
<dbReference type="Gene3D" id="3.40.30.10">
    <property type="entry name" value="Glutaredoxin"/>
    <property type="match status" value="1"/>
</dbReference>
<dbReference type="SUPFAM" id="SSF47616">
    <property type="entry name" value="GST C-terminal domain-like"/>
    <property type="match status" value="1"/>
</dbReference>
<dbReference type="EC" id="2.5.1.18" evidence="1"/>
<evidence type="ECO:0000313" key="3">
    <source>
        <dbReference type="Proteomes" id="UP001412067"/>
    </source>
</evidence>
<dbReference type="InterPro" id="IPR045073">
    <property type="entry name" value="Omega/Tau-like"/>
</dbReference>
<gene>
    <name evidence="2" type="primary">GSTU1</name>
    <name evidence="2" type="ORF">KSP40_PGU015012</name>
</gene>
<comment type="caution">
    <text evidence="2">The sequence shown here is derived from an EMBL/GenBank/DDBJ whole genome shotgun (WGS) entry which is preliminary data.</text>
</comment>
<keyword evidence="3" id="KW-1185">Reference proteome</keyword>
<comment type="similarity">
    <text evidence="1">Belongs to the GST superfamily.</text>
</comment>
<dbReference type="EMBL" id="JBBWWR010000010">
    <property type="protein sequence ID" value="KAK8960613.1"/>
    <property type="molecule type" value="Genomic_DNA"/>
</dbReference>
<comment type="catalytic activity">
    <reaction evidence="1">
        <text>RX + glutathione = an S-substituted glutathione + a halide anion + H(+)</text>
        <dbReference type="Rhea" id="RHEA:16437"/>
        <dbReference type="ChEBI" id="CHEBI:15378"/>
        <dbReference type="ChEBI" id="CHEBI:16042"/>
        <dbReference type="ChEBI" id="CHEBI:17792"/>
        <dbReference type="ChEBI" id="CHEBI:57925"/>
        <dbReference type="ChEBI" id="CHEBI:90779"/>
        <dbReference type="EC" id="2.5.1.18"/>
    </reaction>
</comment>
<keyword evidence="1" id="KW-0963">Cytoplasm</keyword>
<accession>A0ABR2M969</accession>
<comment type="subcellular location">
    <subcellularLocation>
        <location evidence="1">Cytoplasm</location>
        <location evidence="1">Cytosol</location>
    </subcellularLocation>
</comment>
<organism evidence="2 3">
    <name type="scientific">Platanthera guangdongensis</name>
    <dbReference type="NCBI Taxonomy" id="2320717"/>
    <lineage>
        <taxon>Eukaryota</taxon>
        <taxon>Viridiplantae</taxon>
        <taxon>Streptophyta</taxon>
        <taxon>Embryophyta</taxon>
        <taxon>Tracheophyta</taxon>
        <taxon>Spermatophyta</taxon>
        <taxon>Magnoliopsida</taxon>
        <taxon>Liliopsida</taxon>
        <taxon>Asparagales</taxon>
        <taxon>Orchidaceae</taxon>
        <taxon>Orchidoideae</taxon>
        <taxon>Orchideae</taxon>
        <taxon>Orchidinae</taxon>
        <taxon>Platanthera</taxon>
    </lineage>
</organism>
<comment type="function">
    <text evidence="1">Is involved in the conjugation of reduced glutathione to a wide number of exogenous and endogenous hydrophobic electrophiles.</text>
</comment>
<protein>
    <recommendedName>
        <fullName evidence="1">Glutathione S-transferase</fullName>
        <ecNumber evidence="1">2.5.1.18</ecNumber>
    </recommendedName>
</protein>
<reference evidence="2 3" key="1">
    <citation type="journal article" date="2022" name="Nat. Plants">
        <title>Genomes of leafy and leafless Platanthera orchids illuminate the evolution of mycoheterotrophy.</title>
        <authorList>
            <person name="Li M.H."/>
            <person name="Liu K.W."/>
            <person name="Li Z."/>
            <person name="Lu H.C."/>
            <person name="Ye Q.L."/>
            <person name="Zhang D."/>
            <person name="Wang J.Y."/>
            <person name="Li Y.F."/>
            <person name="Zhong Z.M."/>
            <person name="Liu X."/>
            <person name="Yu X."/>
            <person name="Liu D.K."/>
            <person name="Tu X.D."/>
            <person name="Liu B."/>
            <person name="Hao Y."/>
            <person name="Liao X.Y."/>
            <person name="Jiang Y.T."/>
            <person name="Sun W.H."/>
            <person name="Chen J."/>
            <person name="Chen Y.Q."/>
            <person name="Ai Y."/>
            <person name="Zhai J.W."/>
            <person name="Wu S.S."/>
            <person name="Zhou Z."/>
            <person name="Hsiao Y.Y."/>
            <person name="Wu W.L."/>
            <person name="Chen Y.Y."/>
            <person name="Lin Y.F."/>
            <person name="Hsu J.L."/>
            <person name="Li C.Y."/>
            <person name="Wang Z.W."/>
            <person name="Zhao X."/>
            <person name="Zhong W.Y."/>
            <person name="Ma X.K."/>
            <person name="Ma L."/>
            <person name="Huang J."/>
            <person name="Chen G.Z."/>
            <person name="Huang M.Z."/>
            <person name="Huang L."/>
            <person name="Peng D.H."/>
            <person name="Luo Y.B."/>
            <person name="Zou S.Q."/>
            <person name="Chen S.P."/>
            <person name="Lan S."/>
            <person name="Tsai W.C."/>
            <person name="Van de Peer Y."/>
            <person name="Liu Z.J."/>
        </authorList>
    </citation>
    <scope>NUCLEOTIDE SEQUENCE [LARGE SCALE GENOMIC DNA]</scope>
    <source>
        <strain evidence="2">Lor288</strain>
    </source>
</reference>
<dbReference type="InterPro" id="IPR036282">
    <property type="entry name" value="Glutathione-S-Trfase_C_sf"/>
</dbReference>
<dbReference type="Gene3D" id="1.20.1050.10">
    <property type="match status" value="1"/>
</dbReference>
<dbReference type="Proteomes" id="UP001412067">
    <property type="component" value="Unassembled WGS sequence"/>
</dbReference>
<name>A0ABR2M969_9ASPA</name>
<dbReference type="PANTHER" id="PTHR11260">
    <property type="entry name" value="GLUTATHIONE S-TRANSFERASE, GST, SUPERFAMILY, GST DOMAIN CONTAINING"/>
    <property type="match status" value="1"/>
</dbReference>
<proteinExistence type="inferred from homology"/>
<evidence type="ECO:0000256" key="1">
    <source>
        <dbReference type="RuleBase" id="RU369102"/>
    </source>
</evidence>
<keyword evidence="1" id="KW-0808">Transferase</keyword>
<dbReference type="PANTHER" id="PTHR11260:SF683">
    <property type="entry name" value="GLUTATHIONE TRANSFERASE"/>
    <property type="match status" value="1"/>
</dbReference>
<sequence length="193" mass="20775">MESPKQNSHDDDNSSSSSSSSLKLFGFWASSYTHRVQLALKLKNLFRLHRRGSRRQIPCLLLNNPIYKKFPSSSPAAAPSPSPSSFSTFLDDTFQNPPPLLPPRPATVPSPASGAFADDRLGPAVAAVFASAGDAQRAAVGRFRDELRLIETELCEGAFAGRRFFSGGDRIGFLDIILGCGSYGSPSSRRSPA</sequence>